<organism evidence="2 3">
    <name type="scientific">Teratosphaeria destructans</name>
    <dbReference type="NCBI Taxonomy" id="418781"/>
    <lineage>
        <taxon>Eukaryota</taxon>
        <taxon>Fungi</taxon>
        <taxon>Dikarya</taxon>
        <taxon>Ascomycota</taxon>
        <taxon>Pezizomycotina</taxon>
        <taxon>Dothideomycetes</taxon>
        <taxon>Dothideomycetidae</taxon>
        <taxon>Mycosphaerellales</taxon>
        <taxon>Teratosphaeriaceae</taxon>
        <taxon>Teratosphaeria</taxon>
    </lineage>
</organism>
<proteinExistence type="predicted"/>
<dbReference type="AlphaFoldDB" id="A0A9W7W4M7"/>
<name>A0A9W7W4M7_9PEZI</name>
<sequence length="447" mass="49584">ICGTLHAQRGRYKYAPFRALTIPKHSGACIEQLMWMSAYTQRASNPPPSSIPKASAKRVSASAICANDRGHSKILSRTSKVPLFNIASRLGRRTWSRLLLRDSQYSNQTFAPPAASSNLPPPSASTSGPAPVVLNKQKAEGKREAGGKREAQDMREVEDIRSSDLSQAAASNKLLTPRYLPVDYEPQQITPDYAQSPRDKLIVDNADKGKADYTWQLQRQKNSLMPAEEDHNYKQDIEHDRRHKSLPLDCMLGSPSALSRVSHEAREGGHTRYRQASDILLIERLELMDAGEQDGISLKTDKYAQRDHNEHQYHKQSAPVLRARYEPPARSVHPKKATVAQATKLLRASLESAVRACTLDYFPPSPPFHLSTSRSSSSVLQFQSARIAFVAAGCNRDLLLAVMPPTLHALVATIEQSREGSQREVAFVGRNKLNAADLRTARKDLLG</sequence>
<protein>
    <submittedName>
        <fullName evidence="2">Uncharacterized protein</fullName>
    </submittedName>
</protein>
<keyword evidence="3" id="KW-1185">Reference proteome</keyword>
<dbReference type="Proteomes" id="UP001138500">
    <property type="component" value="Unassembled WGS sequence"/>
</dbReference>
<evidence type="ECO:0000256" key="1">
    <source>
        <dbReference type="SAM" id="MobiDB-lite"/>
    </source>
</evidence>
<evidence type="ECO:0000313" key="3">
    <source>
        <dbReference type="Proteomes" id="UP001138500"/>
    </source>
</evidence>
<comment type="caution">
    <text evidence="2">The sequence shown here is derived from an EMBL/GenBank/DDBJ whole genome shotgun (WGS) entry which is preliminary data.</text>
</comment>
<evidence type="ECO:0000313" key="2">
    <source>
        <dbReference type="EMBL" id="KAH9836456.1"/>
    </source>
</evidence>
<feature type="region of interest" description="Disordered" evidence="1">
    <location>
        <begin position="110"/>
        <end position="164"/>
    </location>
</feature>
<accession>A0A9W7W4M7</accession>
<dbReference type="EMBL" id="RIBY02000857">
    <property type="protein sequence ID" value="KAH9836456.1"/>
    <property type="molecule type" value="Genomic_DNA"/>
</dbReference>
<feature type="compositionally biased region" description="Basic and acidic residues" evidence="1">
    <location>
        <begin position="137"/>
        <end position="162"/>
    </location>
</feature>
<feature type="non-terminal residue" evidence="2">
    <location>
        <position position="1"/>
    </location>
</feature>
<feature type="compositionally biased region" description="Low complexity" evidence="1">
    <location>
        <begin position="111"/>
        <end position="131"/>
    </location>
</feature>
<gene>
    <name evidence="2" type="ORF">Tdes44962_MAKER08459</name>
</gene>
<reference evidence="2 3" key="1">
    <citation type="journal article" date="2018" name="IMA Fungus">
        <title>IMA Genome-F 10: Nine draft genome sequences of Claviceps purpurea s.lat., including C. arundinis, C. humidiphila, and C. cf. spartinae, pseudomolecules for the pitch canker pathogen Fusarium circinatum, draft genome of Davidsoniella eucalypti, Grosmannia galeiformis, Quambalaria eucalypti, and Teratosphaeria destructans.</title>
        <authorList>
            <person name="Wingfield B.D."/>
            <person name="Liu M."/>
            <person name="Nguyen H.D."/>
            <person name="Lane F.A."/>
            <person name="Morgan S.W."/>
            <person name="De Vos L."/>
            <person name="Wilken P.M."/>
            <person name="Duong T.A."/>
            <person name="Aylward J."/>
            <person name="Coetzee M.P."/>
            <person name="Dadej K."/>
            <person name="De Beer Z.W."/>
            <person name="Findlay W."/>
            <person name="Havenga M."/>
            <person name="Kolarik M."/>
            <person name="Menzies J.G."/>
            <person name="Naidoo K."/>
            <person name="Pochopski O."/>
            <person name="Shoukouhi P."/>
            <person name="Santana Q.C."/>
            <person name="Seifert K.A."/>
            <person name="Soal N."/>
            <person name="Steenkamp E.T."/>
            <person name="Tatham C.T."/>
            <person name="van der Nest M.A."/>
            <person name="Wingfield M.J."/>
        </authorList>
    </citation>
    <scope>NUCLEOTIDE SEQUENCE [LARGE SCALE GENOMIC DNA]</scope>
    <source>
        <strain evidence="2">CMW44962</strain>
    </source>
</reference>
<dbReference type="OrthoDB" id="10676204at2759"/>
<reference evidence="2 3" key="2">
    <citation type="journal article" date="2021" name="Curr. Genet.">
        <title>Genetic response to nitrogen starvation in the aggressive Eucalyptus foliar pathogen Teratosphaeria destructans.</title>
        <authorList>
            <person name="Havenga M."/>
            <person name="Wingfield B.D."/>
            <person name="Wingfield M.J."/>
            <person name="Dreyer L.L."/>
            <person name="Roets F."/>
            <person name="Aylward J."/>
        </authorList>
    </citation>
    <scope>NUCLEOTIDE SEQUENCE [LARGE SCALE GENOMIC DNA]</scope>
    <source>
        <strain evidence="2">CMW44962</strain>
    </source>
</reference>